<gene>
    <name evidence="1" type="ORF">BC961_1901</name>
</gene>
<comment type="caution">
    <text evidence="1">The sequence shown here is derived from an EMBL/GenBank/DDBJ whole genome shotgun (WGS) entry which is preliminary data.</text>
</comment>
<evidence type="ECO:0000313" key="1">
    <source>
        <dbReference type="EMBL" id="RMA76177.1"/>
    </source>
</evidence>
<organism evidence="1 2">
    <name type="scientific">Flavobacterium weaverense</name>
    <dbReference type="NCBI Taxonomy" id="271156"/>
    <lineage>
        <taxon>Bacteria</taxon>
        <taxon>Pseudomonadati</taxon>
        <taxon>Bacteroidota</taxon>
        <taxon>Flavobacteriia</taxon>
        <taxon>Flavobacteriales</taxon>
        <taxon>Flavobacteriaceae</taxon>
        <taxon>Flavobacterium</taxon>
    </lineage>
</organism>
<dbReference type="AlphaFoldDB" id="A0A3L9ZUX7"/>
<dbReference type="EMBL" id="REFH01000009">
    <property type="protein sequence ID" value="RMA76177.1"/>
    <property type="molecule type" value="Genomic_DNA"/>
</dbReference>
<evidence type="ECO:0000313" key="2">
    <source>
        <dbReference type="Proteomes" id="UP000280368"/>
    </source>
</evidence>
<sequence length="39" mass="4698">MVKDNYLFGLFKFFNKKLNKLVNKKMACAVRADYQRILK</sequence>
<proteinExistence type="predicted"/>
<dbReference type="Proteomes" id="UP000280368">
    <property type="component" value="Unassembled WGS sequence"/>
</dbReference>
<protein>
    <submittedName>
        <fullName evidence="1">Uncharacterized protein</fullName>
    </submittedName>
</protein>
<accession>A0A3L9ZUX7</accession>
<keyword evidence="2" id="KW-1185">Reference proteome</keyword>
<reference evidence="1 2" key="1">
    <citation type="submission" date="2018-10" db="EMBL/GenBank/DDBJ databases">
        <title>Genomic Encyclopedia of Archaeal and Bacterial Type Strains, Phase II (KMG-II): from individual species to whole genera.</title>
        <authorList>
            <person name="Goeker M."/>
        </authorList>
    </citation>
    <scope>NUCLEOTIDE SEQUENCE [LARGE SCALE GENOMIC DNA]</scope>
    <source>
        <strain evidence="1 2">DSM 19727</strain>
    </source>
</reference>
<name>A0A3L9ZUX7_9FLAO</name>